<dbReference type="InterPro" id="IPR018584">
    <property type="entry name" value="GT87"/>
</dbReference>
<keyword evidence="6 8" id="KW-0472">Membrane</keyword>
<keyword evidence="2" id="KW-1003">Cell membrane</keyword>
<dbReference type="Proteomes" id="UP000776650">
    <property type="component" value="Unassembled WGS sequence"/>
</dbReference>
<evidence type="ECO:0000256" key="2">
    <source>
        <dbReference type="ARBA" id="ARBA00022475"/>
    </source>
</evidence>
<reference evidence="9" key="2">
    <citation type="submission" date="2021-09" db="EMBL/GenBank/DDBJ databases">
        <authorList>
            <person name="Gilroy R."/>
        </authorList>
    </citation>
    <scope>NUCLEOTIDE SEQUENCE</scope>
    <source>
        <strain evidence="9">ChiGjej1B1-18357</strain>
    </source>
</reference>
<evidence type="ECO:0000256" key="3">
    <source>
        <dbReference type="ARBA" id="ARBA00022679"/>
    </source>
</evidence>
<feature type="transmembrane region" description="Helical" evidence="8">
    <location>
        <begin position="129"/>
        <end position="162"/>
    </location>
</feature>
<reference evidence="9" key="1">
    <citation type="journal article" date="2021" name="PeerJ">
        <title>Extensive microbial diversity within the chicken gut microbiome revealed by metagenomics and culture.</title>
        <authorList>
            <person name="Gilroy R."/>
            <person name="Ravi A."/>
            <person name="Getino M."/>
            <person name="Pursley I."/>
            <person name="Horton D.L."/>
            <person name="Alikhan N.F."/>
            <person name="Baker D."/>
            <person name="Gharbi K."/>
            <person name="Hall N."/>
            <person name="Watson M."/>
            <person name="Adriaenssens E.M."/>
            <person name="Foster-Nyarko E."/>
            <person name="Jarju S."/>
            <person name="Secka A."/>
            <person name="Antonio M."/>
            <person name="Oren A."/>
            <person name="Chaudhuri R.R."/>
            <person name="La Ragione R."/>
            <person name="Hildebrand F."/>
            <person name="Pallen M.J."/>
        </authorList>
    </citation>
    <scope>NUCLEOTIDE SEQUENCE</scope>
    <source>
        <strain evidence="9">ChiGjej1B1-18357</strain>
    </source>
</reference>
<feature type="transmembrane region" description="Helical" evidence="8">
    <location>
        <begin position="331"/>
        <end position="348"/>
    </location>
</feature>
<dbReference type="GO" id="GO:0016758">
    <property type="term" value="F:hexosyltransferase activity"/>
    <property type="evidence" value="ECO:0007669"/>
    <property type="project" value="InterPro"/>
</dbReference>
<feature type="transmembrane region" description="Helical" evidence="8">
    <location>
        <begin position="360"/>
        <end position="380"/>
    </location>
</feature>
<evidence type="ECO:0000256" key="7">
    <source>
        <dbReference type="ARBA" id="ARBA00024033"/>
    </source>
</evidence>
<evidence type="ECO:0000313" key="9">
    <source>
        <dbReference type="EMBL" id="HJE91517.1"/>
    </source>
</evidence>
<protein>
    <submittedName>
        <fullName evidence="9">DUF2029 domain-containing protein</fullName>
    </submittedName>
</protein>
<dbReference type="EMBL" id="DYXM01000215">
    <property type="protein sequence ID" value="HJE91517.1"/>
    <property type="molecule type" value="Genomic_DNA"/>
</dbReference>
<evidence type="ECO:0000256" key="6">
    <source>
        <dbReference type="ARBA" id="ARBA00023136"/>
    </source>
</evidence>
<sequence length="401" mass="45089">MSTAITATPPWQRTLRTILWPLAILTMIHRVVIRAVNGSVTNDFGTVYAATRRFLDGGPVYVENLQVVDPHYLYAPSATVLLSPFGMIDMYTYARWLFIGFNALCIIGALLLLLRLFKISYSSYATPAVFLAVFCTESVTNTLVFTNINGLIFLCQAAFFVLLHERRLWAAGIPMGLSLAIKPMLAPLLILPLLRRQWQPFVGAVVIPLVTFAAGWRLTSDGKSYFDIITPYMGEVRDYYNSSLAGAGLYFGVPEPLILALRILVILMAAVAVYLLMEYRHNHEVLWLSTTSGVVMAAVFLVSSLGQMYYSMVLIPLMLTVVLRESLVRNAAAWIAAYGFFTMDMWESERWPFHGRIVEFLHPTAGWLLIIVTILVVLLWRYFDPERRQLITPSVKAPATT</sequence>
<comment type="similarity">
    <text evidence="7">Belongs to the glycosyltransferase 87 family.</text>
</comment>
<dbReference type="AlphaFoldDB" id="A0A921JYZ4"/>
<evidence type="ECO:0000313" key="10">
    <source>
        <dbReference type="Proteomes" id="UP000776650"/>
    </source>
</evidence>
<evidence type="ECO:0000256" key="8">
    <source>
        <dbReference type="SAM" id="Phobius"/>
    </source>
</evidence>
<comment type="subcellular location">
    <subcellularLocation>
        <location evidence="1">Cell membrane</location>
        <topology evidence="1">Multi-pass membrane protein</topology>
    </subcellularLocation>
</comment>
<dbReference type="GO" id="GO:0005886">
    <property type="term" value="C:plasma membrane"/>
    <property type="evidence" value="ECO:0007669"/>
    <property type="project" value="UniProtKB-SubCell"/>
</dbReference>
<proteinExistence type="inferred from homology"/>
<accession>A0A921JYZ4</accession>
<comment type="caution">
    <text evidence="9">The sequence shown here is derived from an EMBL/GenBank/DDBJ whole genome shotgun (WGS) entry which is preliminary data.</text>
</comment>
<feature type="transmembrane region" description="Helical" evidence="8">
    <location>
        <begin position="93"/>
        <end position="117"/>
    </location>
</feature>
<evidence type="ECO:0000256" key="4">
    <source>
        <dbReference type="ARBA" id="ARBA00022692"/>
    </source>
</evidence>
<evidence type="ECO:0000256" key="1">
    <source>
        <dbReference type="ARBA" id="ARBA00004651"/>
    </source>
</evidence>
<keyword evidence="4 8" id="KW-0812">Transmembrane</keyword>
<dbReference type="Pfam" id="PF09594">
    <property type="entry name" value="GT87"/>
    <property type="match status" value="1"/>
</dbReference>
<feature type="transmembrane region" description="Helical" evidence="8">
    <location>
        <begin position="201"/>
        <end position="218"/>
    </location>
</feature>
<name>A0A921JYZ4_9ACTN</name>
<dbReference type="RefSeq" id="WP_303913961.1">
    <property type="nucleotide sequence ID" value="NZ_DYXM01000215.1"/>
</dbReference>
<keyword evidence="5 8" id="KW-1133">Transmembrane helix</keyword>
<organism evidence="9 10">
    <name type="scientific">Dietzia timorensis</name>
    <dbReference type="NCBI Taxonomy" id="499555"/>
    <lineage>
        <taxon>Bacteria</taxon>
        <taxon>Bacillati</taxon>
        <taxon>Actinomycetota</taxon>
        <taxon>Actinomycetes</taxon>
        <taxon>Mycobacteriales</taxon>
        <taxon>Dietziaceae</taxon>
        <taxon>Dietzia</taxon>
    </lineage>
</organism>
<feature type="transmembrane region" description="Helical" evidence="8">
    <location>
        <begin position="257"/>
        <end position="277"/>
    </location>
</feature>
<feature type="transmembrane region" description="Helical" evidence="8">
    <location>
        <begin position="168"/>
        <end position="194"/>
    </location>
</feature>
<gene>
    <name evidence="9" type="ORF">K8V11_10960</name>
</gene>
<keyword evidence="3" id="KW-0808">Transferase</keyword>
<evidence type="ECO:0000256" key="5">
    <source>
        <dbReference type="ARBA" id="ARBA00022989"/>
    </source>
</evidence>